<dbReference type="InterPro" id="IPR014957">
    <property type="entry name" value="IDEAL_dom"/>
</dbReference>
<dbReference type="RefSeq" id="WP_115362878.1">
    <property type="nucleotide sequence ID" value="NZ_CP038012.1"/>
</dbReference>
<evidence type="ECO:0000313" key="3">
    <source>
        <dbReference type="Proteomes" id="UP000254519"/>
    </source>
</evidence>
<sequence length="78" mass="9646">MERKYSNAEFMKVVGRRRSSVYAEKLLNEIYMDMFLNRLHREQTRRRIEKVIDEALDTRDEQKFHLYAGKLFDFREVK</sequence>
<evidence type="ECO:0000313" key="2">
    <source>
        <dbReference type="EMBL" id="SUJ15875.1"/>
    </source>
</evidence>
<dbReference type="InterPro" id="IPR027393">
    <property type="entry name" value="Virus_scaffolding_prot_C"/>
</dbReference>
<protein>
    <submittedName>
        <fullName evidence="2">Uncharacterized conserved protein</fullName>
    </submittedName>
</protein>
<feature type="domain" description="IDEAL" evidence="1">
    <location>
        <begin position="35"/>
        <end position="71"/>
    </location>
</feature>
<organism evidence="2 3">
    <name type="scientific">Sporosarcina pasteurii</name>
    <name type="common">Bacillus pasteurii</name>
    <dbReference type="NCBI Taxonomy" id="1474"/>
    <lineage>
        <taxon>Bacteria</taxon>
        <taxon>Bacillati</taxon>
        <taxon>Bacillota</taxon>
        <taxon>Bacilli</taxon>
        <taxon>Bacillales</taxon>
        <taxon>Caryophanaceae</taxon>
        <taxon>Sporosarcina</taxon>
    </lineage>
</organism>
<dbReference type="AlphaFoldDB" id="A0A380CBA2"/>
<dbReference type="Proteomes" id="UP000254519">
    <property type="component" value="Unassembled WGS sequence"/>
</dbReference>
<name>A0A380CBA2_SPOPA</name>
<proteinExistence type="predicted"/>
<evidence type="ECO:0000259" key="1">
    <source>
        <dbReference type="SMART" id="SM00914"/>
    </source>
</evidence>
<keyword evidence="3" id="KW-1185">Reference proteome</keyword>
<dbReference type="SMART" id="SM00914">
    <property type="entry name" value="IDEAL"/>
    <property type="match status" value="1"/>
</dbReference>
<gene>
    <name evidence="2" type="ORF">NCTC4822_02668</name>
</gene>
<dbReference type="EMBL" id="UGYZ01000002">
    <property type="protein sequence ID" value="SUJ15875.1"/>
    <property type="molecule type" value="Genomic_DNA"/>
</dbReference>
<dbReference type="OrthoDB" id="2660250at2"/>
<dbReference type="Pfam" id="PF08858">
    <property type="entry name" value="IDEAL"/>
    <property type="match status" value="1"/>
</dbReference>
<dbReference type="Gene3D" id="4.10.810.10">
    <property type="entry name" value="Virus Scaffolding Protein, Chain A"/>
    <property type="match status" value="1"/>
</dbReference>
<reference evidence="2 3" key="1">
    <citation type="submission" date="2018-06" db="EMBL/GenBank/DDBJ databases">
        <authorList>
            <consortium name="Pathogen Informatics"/>
            <person name="Doyle S."/>
        </authorList>
    </citation>
    <scope>NUCLEOTIDE SEQUENCE [LARGE SCALE GENOMIC DNA]</scope>
    <source>
        <strain evidence="3">ATCC 11859 / DSM 33 / NCIB 8841 / NCTC 4822</strain>
    </source>
</reference>
<accession>A0A380CBA2</accession>